<proteinExistence type="predicted"/>
<comment type="caution">
    <text evidence="1">The sequence shown here is derived from an EMBL/GenBank/DDBJ whole genome shotgun (WGS) entry which is preliminary data.</text>
</comment>
<gene>
    <name evidence="1" type="ORF">J4203_08195</name>
</gene>
<protein>
    <recommendedName>
        <fullName evidence="3">Lipoprotein</fullName>
    </recommendedName>
</protein>
<evidence type="ECO:0000313" key="1">
    <source>
        <dbReference type="EMBL" id="MBS3063813.1"/>
    </source>
</evidence>
<dbReference type="Proteomes" id="UP000678237">
    <property type="component" value="Unassembled WGS sequence"/>
</dbReference>
<dbReference type="PROSITE" id="PS51257">
    <property type="entry name" value="PROKAR_LIPOPROTEIN"/>
    <property type="match status" value="1"/>
</dbReference>
<dbReference type="AlphaFoldDB" id="A0A8T4L9F0"/>
<evidence type="ECO:0000313" key="2">
    <source>
        <dbReference type="Proteomes" id="UP000678237"/>
    </source>
</evidence>
<name>A0A8T4L9F0_9ARCH</name>
<organism evidence="1 2">
    <name type="scientific">Candidatus Iainarchaeum sp</name>
    <dbReference type="NCBI Taxonomy" id="3101447"/>
    <lineage>
        <taxon>Archaea</taxon>
        <taxon>Candidatus Iainarchaeota</taxon>
        <taxon>Candidatus Iainarchaeia</taxon>
        <taxon>Candidatus Iainarchaeales</taxon>
        <taxon>Candidatus Iainarchaeaceae</taxon>
        <taxon>Candidatus Iainarchaeum</taxon>
    </lineage>
</organism>
<evidence type="ECO:0008006" key="3">
    <source>
        <dbReference type="Google" id="ProtNLM"/>
    </source>
</evidence>
<accession>A0A8T4L9F0</accession>
<dbReference type="EMBL" id="JAGVWE010000007">
    <property type="protein sequence ID" value="MBS3063813.1"/>
    <property type="molecule type" value="Genomic_DNA"/>
</dbReference>
<sequence>MKQWVAVGLLVLVVVFSGCLDVDKALKIISGVSDTDVKRISSAVITCDAPYIKFGASCCLDKNANKICDVDEGASPPPVAEPAPEPEPTPEPEPVVQFCVEHFTKIAANAMALCGGGSMGSDPITDAYGCRGDAGYPPASGCAPGTTMNNLYPYVDGSTPSYRCYVSQQIGASAAPAGCPISQANTTCAPGFVFDAAGSNLTWGGGGSSWGCNYTCKESPNPYVSNPDWPCAKLGYKPIGGGGGDTCCAKW</sequence>
<reference evidence="1" key="2">
    <citation type="submission" date="2021-05" db="EMBL/GenBank/DDBJ databases">
        <title>Protein family content uncovers lineage relationships and bacterial pathway maintenance mechanisms in DPANN archaea.</title>
        <authorList>
            <person name="Castelle C.J."/>
            <person name="Meheust R."/>
            <person name="Jaffe A.L."/>
            <person name="Seitz K."/>
            <person name="Gong X."/>
            <person name="Baker B.J."/>
            <person name="Banfield J.F."/>
        </authorList>
    </citation>
    <scope>NUCLEOTIDE SEQUENCE</scope>
    <source>
        <strain evidence="1">RIFCSPLOWO2_01_FULL_58_19</strain>
    </source>
</reference>
<reference evidence="1" key="1">
    <citation type="submission" date="2021-03" db="EMBL/GenBank/DDBJ databases">
        <authorList>
            <person name="Jaffe A."/>
        </authorList>
    </citation>
    <scope>NUCLEOTIDE SEQUENCE</scope>
    <source>
        <strain evidence="1">RIFCSPLOWO2_01_FULL_58_19</strain>
    </source>
</reference>